<dbReference type="InterPro" id="IPR037523">
    <property type="entry name" value="VOC_core"/>
</dbReference>
<dbReference type="InterPro" id="IPR004360">
    <property type="entry name" value="Glyas_Fos-R_dOase_dom"/>
</dbReference>
<evidence type="ECO:0000259" key="1">
    <source>
        <dbReference type="PROSITE" id="PS51819"/>
    </source>
</evidence>
<evidence type="ECO:0000313" key="3">
    <source>
        <dbReference type="Proteomes" id="UP000473525"/>
    </source>
</evidence>
<evidence type="ECO:0000313" key="2">
    <source>
        <dbReference type="EMBL" id="MVQ51034.1"/>
    </source>
</evidence>
<dbReference type="Gene3D" id="3.30.720.110">
    <property type="match status" value="1"/>
</dbReference>
<sequence>MTESFSATLGPVARRTPWPSRARMFTRTPTMTDFALHLVVEDVPAAVDFYERALGASVTRLLHLPDGSIAIAELDIDGLQVALAAPVPGTTSATPRSTATSVAAYRFAVPDADAAMDRATSAGAAVHAPVRDAFWGVRTGEVLDPSGHRWAFDQRTREVPVEEIEAQLARMLDGA</sequence>
<keyword evidence="3" id="KW-1185">Reference proteome</keyword>
<dbReference type="PANTHER" id="PTHR34109:SF1">
    <property type="entry name" value="VOC DOMAIN-CONTAINING PROTEIN"/>
    <property type="match status" value="1"/>
</dbReference>
<accession>A0A6L6XUE3</accession>
<dbReference type="Pfam" id="PF00903">
    <property type="entry name" value="Glyoxalase"/>
    <property type="match status" value="1"/>
</dbReference>
<comment type="caution">
    <text evidence="2">The sequence shown here is derived from an EMBL/GenBank/DDBJ whole genome shotgun (WGS) entry which is preliminary data.</text>
</comment>
<proteinExistence type="predicted"/>
<dbReference type="PROSITE" id="PS51819">
    <property type="entry name" value="VOC"/>
    <property type="match status" value="1"/>
</dbReference>
<dbReference type="Gene3D" id="3.30.720.120">
    <property type="match status" value="1"/>
</dbReference>
<reference evidence="2 3" key="1">
    <citation type="submission" date="2019-12" db="EMBL/GenBank/DDBJ databases">
        <authorList>
            <person name="Huq M.A."/>
        </authorList>
    </citation>
    <scope>NUCLEOTIDE SEQUENCE [LARGE SCALE GENOMIC DNA]</scope>
    <source>
        <strain evidence="2 3">MAH-18</strain>
    </source>
</reference>
<gene>
    <name evidence="2" type="ORF">GON03_17765</name>
</gene>
<dbReference type="PANTHER" id="PTHR34109">
    <property type="entry name" value="BNAUNNG04460D PROTEIN-RELATED"/>
    <property type="match status" value="1"/>
</dbReference>
<dbReference type="Proteomes" id="UP000473525">
    <property type="component" value="Unassembled WGS sequence"/>
</dbReference>
<dbReference type="SUPFAM" id="SSF54593">
    <property type="entry name" value="Glyoxalase/Bleomycin resistance protein/Dihydroxybiphenyl dioxygenase"/>
    <property type="match status" value="1"/>
</dbReference>
<name>A0A6L6XUE3_9ACTN</name>
<dbReference type="InterPro" id="IPR029068">
    <property type="entry name" value="Glyas_Bleomycin-R_OHBP_Dase"/>
</dbReference>
<protein>
    <submittedName>
        <fullName evidence="2">VOC family protein</fullName>
    </submittedName>
</protein>
<feature type="domain" description="VOC" evidence="1">
    <location>
        <begin position="31"/>
        <end position="155"/>
    </location>
</feature>
<organism evidence="2 3">
    <name type="scientific">Nocardioides agri</name>
    <dbReference type="NCBI Taxonomy" id="2682843"/>
    <lineage>
        <taxon>Bacteria</taxon>
        <taxon>Bacillati</taxon>
        <taxon>Actinomycetota</taxon>
        <taxon>Actinomycetes</taxon>
        <taxon>Propionibacteriales</taxon>
        <taxon>Nocardioidaceae</taxon>
        <taxon>Nocardioides</taxon>
    </lineage>
</organism>
<dbReference type="AlphaFoldDB" id="A0A6L6XUE3"/>
<dbReference type="EMBL" id="WSEK01000004">
    <property type="protein sequence ID" value="MVQ51034.1"/>
    <property type="molecule type" value="Genomic_DNA"/>
</dbReference>